<evidence type="ECO:0000313" key="8">
    <source>
        <dbReference type="EMBL" id="MBB4759489.1"/>
    </source>
</evidence>
<feature type="transmembrane region" description="Helical" evidence="6">
    <location>
        <begin position="59"/>
        <end position="81"/>
    </location>
</feature>
<dbReference type="PANTHER" id="PTHR30177:SF33">
    <property type="entry name" value="POSSIBLE OSMOPROTECTANT (GLYCINE BETAINE_CARNITINE_CHOLINE_L-PROLINE) TRANSPORT INTEGRAL MEMBRANE PROTEIN ABC TRANSPORTER PROZ"/>
    <property type="match status" value="1"/>
</dbReference>
<dbReference type="GO" id="GO:0005886">
    <property type="term" value="C:plasma membrane"/>
    <property type="evidence" value="ECO:0007669"/>
    <property type="project" value="UniProtKB-SubCell"/>
</dbReference>
<dbReference type="PANTHER" id="PTHR30177">
    <property type="entry name" value="GLYCINE BETAINE/L-PROLINE TRANSPORT SYSTEM PERMEASE PROTEIN PROW"/>
    <property type="match status" value="1"/>
</dbReference>
<evidence type="ECO:0000256" key="1">
    <source>
        <dbReference type="ARBA" id="ARBA00004141"/>
    </source>
</evidence>
<feature type="transmembrane region" description="Helical" evidence="6">
    <location>
        <begin position="30"/>
        <end position="52"/>
    </location>
</feature>
<dbReference type="Proteomes" id="UP000578112">
    <property type="component" value="Unassembled WGS sequence"/>
</dbReference>
<accession>A0A7W7HRI5</accession>
<protein>
    <submittedName>
        <fullName evidence="8">Osmoprotectant transport system permease protein</fullName>
    </submittedName>
</protein>
<evidence type="ECO:0000256" key="4">
    <source>
        <dbReference type="ARBA" id="ARBA00022989"/>
    </source>
</evidence>
<gene>
    <name evidence="8" type="ORF">BJ971_000045</name>
</gene>
<comment type="similarity">
    <text evidence="6">Belongs to the binding-protein-dependent transport system permease family.</text>
</comment>
<dbReference type="InterPro" id="IPR000515">
    <property type="entry name" value="MetI-like"/>
</dbReference>
<keyword evidence="3 6" id="KW-0812">Transmembrane</keyword>
<evidence type="ECO:0000256" key="3">
    <source>
        <dbReference type="ARBA" id="ARBA00022692"/>
    </source>
</evidence>
<dbReference type="Gene3D" id="1.10.3720.10">
    <property type="entry name" value="MetI-like"/>
    <property type="match status" value="1"/>
</dbReference>
<organism evidence="8 9">
    <name type="scientific">Actinoplanes digitatis</name>
    <dbReference type="NCBI Taxonomy" id="1868"/>
    <lineage>
        <taxon>Bacteria</taxon>
        <taxon>Bacillati</taxon>
        <taxon>Actinomycetota</taxon>
        <taxon>Actinomycetes</taxon>
        <taxon>Micromonosporales</taxon>
        <taxon>Micromonosporaceae</taxon>
        <taxon>Actinoplanes</taxon>
    </lineage>
</organism>
<keyword evidence="9" id="KW-1185">Reference proteome</keyword>
<dbReference type="RefSeq" id="WP_184988175.1">
    <property type="nucleotide sequence ID" value="NZ_BOMK01000034.1"/>
</dbReference>
<proteinExistence type="inferred from homology"/>
<dbReference type="AlphaFoldDB" id="A0A7W7HRI5"/>
<dbReference type="SUPFAM" id="SSF161098">
    <property type="entry name" value="MetI-like"/>
    <property type="match status" value="1"/>
</dbReference>
<keyword evidence="4 6" id="KW-1133">Transmembrane helix</keyword>
<feature type="transmembrane region" description="Helical" evidence="6">
    <location>
        <begin position="193"/>
        <end position="214"/>
    </location>
</feature>
<dbReference type="InterPro" id="IPR035906">
    <property type="entry name" value="MetI-like_sf"/>
</dbReference>
<evidence type="ECO:0000256" key="2">
    <source>
        <dbReference type="ARBA" id="ARBA00022448"/>
    </source>
</evidence>
<evidence type="ECO:0000313" key="9">
    <source>
        <dbReference type="Proteomes" id="UP000578112"/>
    </source>
</evidence>
<evidence type="ECO:0000256" key="6">
    <source>
        <dbReference type="RuleBase" id="RU363032"/>
    </source>
</evidence>
<dbReference type="CDD" id="cd06261">
    <property type="entry name" value="TM_PBP2"/>
    <property type="match status" value="1"/>
</dbReference>
<name>A0A7W7HRI5_9ACTN</name>
<keyword evidence="5 6" id="KW-0472">Membrane</keyword>
<evidence type="ECO:0000256" key="5">
    <source>
        <dbReference type="ARBA" id="ARBA00023136"/>
    </source>
</evidence>
<dbReference type="GO" id="GO:0031460">
    <property type="term" value="P:glycine betaine transport"/>
    <property type="evidence" value="ECO:0007669"/>
    <property type="project" value="TreeGrafter"/>
</dbReference>
<keyword evidence="2 6" id="KW-0813">Transport</keyword>
<comment type="subcellular location">
    <subcellularLocation>
        <location evidence="6">Cell membrane</location>
        <topology evidence="6">Multi-pass membrane protein</topology>
    </subcellularLocation>
    <subcellularLocation>
        <location evidence="1">Membrane</location>
        <topology evidence="1">Multi-pass membrane protein</topology>
    </subcellularLocation>
</comment>
<dbReference type="PROSITE" id="PS50928">
    <property type="entry name" value="ABC_TM1"/>
    <property type="match status" value="1"/>
</dbReference>
<dbReference type="GO" id="GO:0055085">
    <property type="term" value="P:transmembrane transport"/>
    <property type="evidence" value="ECO:0007669"/>
    <property type="project" value="InterPro"/>
</dbReference>
<sequence>MNYLQEGFVWLNDPLNWTNPGGLLDRLAEHLIVCAWAVLLGCVVAWPLGIWLGHRGRGGGGVVVLANLTLAIPTLAMLTILPLTPLGFGKPPVVVALAVFAVPPLLANAYTGLRQIDPETKDAARGMGLSGGQLLRRVELPLSVPYLAAGLRTAAVQVVATAGLAAFVNGGGLGEIILAGFGIGISNGGAGQIVAGGIVVALVALLVEALLAGVQRLVTPPPLRTGRRARPTAAAPAG</sequence>
<feature type="domain" description="ABC transmembrane type-1" evidence="7">
    <location>
        <begin position="27"/>
        <end position="211"/>
    </location>
</feature>
<dbReference type="InterPro" id="IPR051204">
    <property type="entry name" value="ABC_transp_perm/SBD"/>
</dbReference>
<evidence type="ECO:0000259" key="7">
    <source>
        <dbReference type="PROSITE" id="PS50928"/>
    </source>
</evidence>
<feature type="transmembrane region" description="Helical" evidence="6">
    <location>
        <begin position="158"/>
        <end position="181"/>
    </location>
</feature>
<dbReference type="EMBL" id="JACHNH010000001">
    <property type="protein sequence ID" value="MBB4759489.1"/>
    <property type="molecule type" value="Genomic_DNA"/>
</dbReference>
<reference evidence="8 9" key="1">
    <citation type="submission" date="2020-08" db="EMBL/GenBank/DDBJ databases">
        <title>Sequencing the genomes of 1000 actinobacteria strains.</title>
        <authorList>
            <person name="Klenk H.-P."/>
        </authorList>
    </citation>
    <scope>NUCLEOTIDE SEQUENCE [LARGE SCALE GENOMIC DNA]</scope>
    <source>
        <strain evidence="8 9">DSM 43149</strain>
    </source>
</reference>
<comment type="caution">
    <text evidence="8">The sequence shown here is derived from an EMBL/GenBank/DDBJ whole genome shotgun (WGS) entry which is preliminary data.</text>
</comment>
<feature type="transmembrane region" description="Helical" evidence="6">
    <location>
        <begin position="93"/>
        <end position="113"/>
    </location>
</feature>
<dbReference type="Pfam" id="PF00528">
    <property type="entry name" value="BPD_transp_1"/>
    <property type="match status" value="1"/>
</dbReference>